<dbReference type="HOGENOM" id="CLU_005126_9_1_7"/>
<feature type="region of interest" description="Disordered" evidence="9">
    <location>
        <begin position="462"/>
        <end position="514"/>
    </location>
</feature>
<keyword evidence="4" id="KW-0633">Potassium transport</keyword>
<comment type="subcellular location">
    <subcellularLocation>
        <location evidence="1">Membrane</location>
        <topology evidence="1">Multi-pass membrane protein</topology>
    </subcellularLocation>
</comment>
<gene>
    <name evidence="13" type="ordered locus">DvMF_0543</name>
</gene>
<evidence type="ECO:0000256" key="2">
    <source>
        <dbReference type="ARBA" id="ARBA00005551"/>
    </source>
</evidence>
<evidence type="ECO:0000313" key="13">
    <source>
        <dbReference type="EMBL" id="ACL07500.1"/>
    </source>
</evidence>
<keyword evidence="4" id="KW-0406">Ion transport</keyword>
<accession>B8DKS1</accession>
<dbReference type="eggNOG" id="COG1226">
    <property type="taxonomic scope" value="Bacteria"/>
</dbReference>
<dbReference type="Gene3D" id="1.20.1530.20">
    <property type="match status" value="1"/>
</dbReference>
<feature type="transmembrane region" description="Helical" evidence="10">
    <location>
        <begin position="225"/>
        <end position="242"/>
    </location>
</feature>
<dbReference type="InterPro" id="IPR003148">
    <property type="entry name" value="RCK_N"/>
</dbReference>
<dbReference type="GO" id="GO:1902600">
    <property type="term" value="P:proton transmembrane transport"/>
    <property type="evidence" value="ECO:0007669"/>
    <property type="project" value="InterPro"/>
</dbReference>
<keyword evidence="6" id="KW-0630">Potassium</keyword>
<feature type="domain" description="RCK N-terminal" evidence="12">
    <location>
        <begin position="523"/>
        <end position="595"/>
    </location>
</feature>
<dbReference type="STRING" id="883.DvMF_0543"/>
<evidence type="ECO:0000256" key="1">
    <source>
        <dbReference type="ARBA" id="ARBA00004141"/>
    </source>
</evidence>
<dbReference type="Pfam" id="PF00999">
    <property type="entry name" value="Na_H_Exchanger"/>
    <property type="match status" value="1"/>
</dbReference>
<dbReference type="InterPro" id="IPR038770">
    <property type="entry name" value="Na+/solute_symporter_sf"/>
</dbReference>
<dbReference type="PRINTS" id="PR00335">
    <property type="entry name" value="KUPTAKETRKA"/>
</dbReference>
<dbReference type="GO" id="GO:0005886">
    <property type="term" value="C:plasma membrane"/>
    <property type="evidence" value="ECO:0007669"/>
    <property type="project" value="InterPro"/>
</dbReference>
<dbReference type="GO" id="GO:0015297">
    <property type="term" value="F:antiporter activity"/>
    <property type="evidence" value="ECO:0007669"/>
    <property type="project" value="InterPro"/>
</dbReference>
<dbReference type="eggNOG" id="COG4651">
    <property type="taxonomic scope" value="Bacteria"/>
</dbReference>
<evidence type="ECO:0000256" key="5">
    <source>
        <dbReference type="ARBA" id="ARBA00022692"/>
    </source>
</evidence>
<evidence type="ECO:0000256" key="4">
    <source>
        <dbReference type="ARBA" id="ARBA00022538"/>
    </source>
</evidence>
<organism evidence="13">
    <name type="scientific">Nitratidesulfovibrio vulgaris (strain DSM 19637 / Miyazaki F)</name>
    <name type="common">Desulfovibrio vulgaris</name>
    <dbReference type="NCBI Taxonomy" id="883"/>
    <lineage>
        <taxon>Bacteria</taxon>
        <taxon>Pseudomonadati</taxon>
        <taxon>Thermodesulfobacteriota</taxon>
        <taxon>Desulfovibrionia</taxon>
        <taxon>Desulfovibrionales</taxon>
        <taxon>Desulfovibrionaceae</taxon>
        <taxon>Nitratidesulfovibrio</taxon>
    </lineage>
</organism>
<evidence type="ECO:0000256" key="9">
    <source>
        <dbReference type="SAM" id="MobiDB-lite"/>
    </source>
</evidence>
<evidence type="ECO:0000256" key="7">
    <source>
        <dbReference type="ARBA" id="ARBA00022989"/>
    </source>
</evidence>
<dbReference type="SUPFAM" id="SSF51735">
    <property type="entry name" value="NAD(P)-binding Rossmann-fold domains"/>
    <property type="match status" value="2"/>
</dbReference>
<keyword evidence="8 10" id="KW-0472">Membrane</keyword>
<name>B8DKS1_NITV9</name>
<dbReference type="KEGG" id="dvm:DvMF_0543"/>
<feature type="transmembrane region" description="Helical" evidence="10">
    <location>
        <begin position="116"/>
        <end position="137"/>
    </location>
</feature>
<evidence type="ECO:0000256" key="3">
    <source>
        <dbReference type="ARBA" id="ARBA00022448"/>
    </source>
</evidence>
<dbReference type="PANTHER" id="PTHR42751">
    <property type="entry name" value="SODIUM/HYDROGEN EXCHANGER FAMILY/TRKA DOMAIN PROTEIN"/>
    <property type="match status" value="1"/>
</dbReference>
<dbReference type="InterPro" id="IPR036291">
    <property type="entry name" value="NAD(P)-bd_dom_sf"/>
</dbReference>
<feature type="compositionally biased region" description="Gly residues" evidence="9">
    <location>
        <begin position="476"/>
        <end position="490"/>
    </location>
</feature>
<sequence length="631" mass="64998">MPHNIDLILTLAGGLTAALALGFITQKLRLSPIVGYLLAGMVVGPYSPGFVADADTATQFAELGVILLMFGVGLHFHLKDLMAVRSVAVPGAIVQIAAATVLGMLATHFFGWSWTAGAVFGMAISVASTVVLTRVLSDNRAMHTPVGHVAIGWLVVEDLYTILVLVLLPALFPPASASGAPVSVWATLGTTTLKLGALVVFTLVAGQRVIPLLLSYVARTGTRDLFTLAVLVLALGIAVGAAEFFGASMALGAFLAGMVVGQSEFSARAAAEALPMRDAFAVLFFVSVGMLFDPASLATGWPLMLVTLGIVLLGKPLAALLVVLVLGHPLRKAVSVAVALAQIGEFSFILASLGTALGVLPPEAGNAMVVAAVVSITINPMLYKGIEPLMKALARRGIGVARPAAGDGPVPVPADDAHRVVLIGYGPVGRAIARILRDNDMDVAVVEMNIDTVRELHEQAAREALPPDAQDAGTGVMPGGTGAPGGGGAPGAPEETVAGAASTDDSGGGVGRAGHAERPLRPLHAVHGDATQAEILRHAGLEEAEALIISTATAPAREIIEVARGVNPNARILIHTTYLREAEALRAGGAEVVFSGEGAVALSLSTFLLRELGATDEQVEAERRRIRHDFC</sequence>
<feature type="domain" description="Cation/H+ exchanger transmembrane" evidence="11">
    <location>
        <begin position="15"/>
        <end position="382"/>
    </location>
</feature>
<evidence type="ECO:0000256" key="10">
    <source>
        <dbReference type="SAM" id="Phobius"/>
    </source>
</evidence>
<feature type="compositionally biased region" description="Low complexity" evidence="9">
    <location>
        <begin position="491"/>
        <end position="505"/>
    </location>
</feature>
<feature type="transmembrane region" description="Helical" evidence="10">
    <location>
        <begin position="184"/>
        <end position="204"/>
    </location>
</feature>
<feature type="transmembrane region" description="Helical" evidence="10">
    <location>
        <begin position="6"/>
        <end position="24"/>
    </location>
</feature>
<dbReference type="PANTHER" id="PTHR42751:SF1">
    <property type="entry name" value="CATION_PROTON ANTIPORTER YBAL-RELATED"/>
    <property type="match status" value="1"/>
</dbReference>
<feature type="transmembrane region" description="Helical" evidence="10">
    <location>
        <begin position="33"/>
        <end position="51"/>
    </location>
</feature>
<feature type="transmembrane region" description="Helical" evidence="10">
    <location>
        <begin position="366"/>
        <end position="386"/>
    </location>
</feature>
<evidence type="ECO:0000259" key="12">
    <source>
        <dbReference type="Pfam" id="PF02254"/>
    </source>
</evidence>
<feature type="transmembrane region" description="Helical" evidence="10">
    <location>
        <begin position="333"/>
        <end position="360"/>
    </location>
</feature>
<dbReference type="Pfam" id="PF02254">
    <property type="entry name" value="TrkA_N"/>
    <property type="match status" value="2"/>
</dbReference>
<protein>
    <submittedName>
        <fullName evidence="13">Sodium/hydrogen exchanger</fullName>
    </submittedName>
</protein>
<feature type="transmembrane region" description="Helical" evidence="10">
    <location>
        <begin position="57"/>
        <end position="76"/>
    </location>
</feature>
<dbReference type="GO" id="GO:0015079">
    <property type="term" value="F:potassium ion transmembrane transporter activity"/>
    <property type="evidence" value="ECO:0007669"/>
    <property type="project" value="InterPro"/>
</dbReference>
<dbReference type="Gene3D" id="3.40.50.720">
    <property type="entry name" value="NAD(P)-binding Rossmann-like Domain"/>
    <property type="match status" value="2"/>
</dbReference>
<evidence type="ECO:0000256" key="8">
    <source>
        <dbReference type="ARBA" id="ARBA00023136"/>
    </source>
</evidence>
<feature type="domain" description="RCK N-terminal" evidence="12">
    <location>
        <begin position="420"/>
        <end position="469"/>
    </location>
</feature>
<dbReference type="InterPro" id="IPR006153">
    <property type="entry name" value="Cation/H_exchanger_TM"/>
</dbReference>
<evidence type="ECO:0000259" key="11">
    <source>
        <dbReference type="Pfam" id="PF00999"/>
    </source>
</evidence>
<feature type="transmembrane region" description="Helical" evidence="10">
    <location>
        <begin position="88"/>
        <end position="110"/>
    </location>
</feature>
<comment type="similarity">
    <text evidence="2">Belongs to the monovalent cation:proton antiporter 2 (CPA2) transporter (TC 2.A.37) family.</text>
</comment>
<feature type="transmembrane region" description="Helical" evidence="10">
    <location>
        <begin position="303"/>
        <end position="326"/>
    </location>
</feature>
<keyword evidence="3" id="KW-0813">Transport</keyword>
<evidence type="ECO:0000256" key="6">
    <source>
        <dbReference type="ARBA" id="ARBA00022958"/>
    </source>
</evidence>
<proteinExistence type="inferred from homology"/>
<keyword evidence="7 10" id="KW-1133">Transmembrane helix</keyword>
<dbReference type="AlphaFoldDB" id="B8DKS1"/>
<reference evidence="13" key="1">
    <citation type="submission" date="2008-10" db="EMBL/GenBank/DDBJ databases">
        <title>Complete sequence of Desulfovibrio vulgaris str. 'Miyazaki F'.</title>
        <authorList>
            <person name="Lucas S."/>
            <person name="Copeland A."/>
            <person name="Lapidus A."/>
            <person name="Glavina del Rio T."/>
            <person name="Dalin E."/>
            <person name="Tice H."/>
            <person name="Bruce D."/>
            <person name="Goodwin L."/>
            <person name="Pitluck S."/>
            <person name="Sims D."/>
            <person name="Brettin T."/>
            <person name="Detter J.C."/>
            <person name="Han C."/>
            <person name="Larimer F."/>
            <person name="Land M."/>
            <person name="Hauser L."/>
            <person name="Kyrpides N."/>
            <person name="Mikhailova N."/>
            <person name="Hazen T.C."/>
            <person name="Richardson P."/>
        </authorList>
    </citation>
    <scope>NUCLEOTIDE SEQUENCE</scope>
    <source>
        <strain evidence="13">Miyazaki F</strain>
    </source>
</reference>
<feature type="transmembrane region" description="Helical" evidence="10">
    <location>
        <begin position="149"/>
        <end position="172"/>
    </location>
</feature>
<dbReference type="InterPro" id="IPR006036">
    <property type="entry name" value="K_uptake_TrkA"/>
</dbReference>
<dbReference type="EMBL" id="CP001197">
    <property type="protein sequence ID" value="ACL07500.1"/>
    <property type="molecule type" value="Genomic_DNA"/>
</dbReference>
<keyword evidence="5 10" id="KW-0812">Transmembrane</keyword>
<dbReference type="OrthoDB" id="9781411at2"/>